<feature type="domain" description="G-protein coupled receptors family 1 profile" evidence="15">
    <location>
        <begin position="769"/>
        <end position="1025"/>
    </location>
</feature>
<keyword evidence="7 14" id="KW-1133">Transmembrane helix</keyword>
<evidence type="ECO:0000256" key="3">
    <source>
        <dbReference type="ARBA" id="ARBA00022475"/>
    </source>
</evidence>
<dbReference type="EMBL" id="CAEY01002033">
    <property type="status" value="NOT_ANNOTATED_CDS"/>
    <property type="molecule type" value="Genomic_DNA"/>
</dbReference>
<evidence type="ECO:0000256" key="11">
    <source>
        <dbReference type="ARBA" id="ARBA00023170"/>
    </source>
</evidence>
<dbReference type="PANTHER" id="PTHR24372">
    <property type="entry name" value="GLYCOPROTEIN HORMONE RECEPTOR"/>
    <property type="match status" value="1"/>
</dbReference>
<feature type="disulfide bond" evidence="13">
    <location>
        <begin position="144"/>
        <end position="159"/>
    </location>
</feature>
<evidence type="ECO:0000256" key="1">
    <source>
        <dbReference type="ARBA" id="ARBA00004651"/>
    </source>
</evidence>
<keyword evidence="4" id="KW-0433">Leucine-rich repeat</keyword>
<evidence type="ECO:0000256" key="4">
    <source>
        <dbReference type="ARBA" id="ARBA00022614"/>
    </source>
</evidence>
<feature type="disulfide bond" evidence="13">
    <location>
        <begin position="317"/>
        <end position="332"/>
    </location>
</feature>
<dbReference type="Gene3D" id="3.80.10.10">
    <property type="entry name" value="Ribonuclease Inhibitor"/>
    <property type="match status" value="2"/>
</dbReference>
<evidence type="ECO:0000256" key="5">
    <source>
        <dbReference type="ARBA" id="ARBA00022692"/>
    </source>
</evidence>
<keyword evidence="12" id="KW-0807">Transducer</keyword>
<keyword evidence="8" id="KW-0297">G-protein coupled receptor</keyword>
<proteinExistence type="inferred from homology"/>
<dbReference type="SUPFAM" id="SSF81321">
    <property type="entry name" value="Family A G protein-coupled receptor-like"/>
    <property type="match status" value="1"/>
</dbReference>
<feature type="transmembrane region" description="Helical" evidence="14">
    <location>
        <begin position="1006"/>
        <end position="1033"/>
    </location>
</feature>
<feature type="disulfide bond" evidence="13">
    <location>
        <begin position="206"/>
        <end position="224"/>
    </location>
</feature>
<feature type="transmembrane region" description="Helical" evidence="14">
    <location>
        <begin position="875"/>
        <end position="895"/>
    </location>
</feature>
<dbReference type="SMART" id="SM00369">
    <property type="entry name" value="LRR_TYP"/>
    <property type="match status" value="6"/>
</dbReference>
<feature type="disulfide bond" evidence="13">
    <location>
        <begin position="199"/>
        <end position="211"/>
    </location>
</feature>
<evidence type="ECO:0000256" key="14">
    <source>
        <dbReference type="SAM" id="Phobius"/>
    </source>
</evidence>
<dbReference type="InterPro" id="IPR036055">
    <property type="entry name" value="LDL_receptor-like_sf"/>
</dbReference>
<dbReference type="GO" id="GO:0008528">
    <property type="term" value="F:G protein-coupled peptide receptor activity"/>
    <property type="evidence" value="ECO:0007669"/>
    <property type="project" value="TreeGrafter"/>
</dbReference>
<dbReference type="eggNOG" id="KOG1215">
    <property type="taxonomic scope" value="Eukaryota"/>
</dbReference>
<keyword evidence="6" id="KW-0677">Repeat</keyword>
<dbReference type="SUPFAM" id="SSF52058">
    <property type="entry name" value="L domain-like"/>
    <property type="match status" value="1"/>
</dbReference>
<evidence type="ECO:0000313" key="16">
    <source>
        <dbReference type="EnsemblMetazoa" id="tetur09g05380.1"/>
    </source>
</evidence>
<feature type="disulfide bond" evidence="13">
    <location>
        <begin position="381"/>
        <end position="399"/>
    </location>
</feature>
<comment type="subcellular location">
    <subcellularLocation>
        <location evidence="1">Cell membrane</location>
        <topology evidence="1">Multi-pass membrane protein</topology>
    </subcellularLocation>
</comment>
<keyword evidence="10 13" id="KW-1015">Disulfide bond</keyword>
<evidence type="ECO:0000256" key="12">
    <source>
        <dbReference type="ARBA" id="ARBA00023224"/>
    </source>
</evidence>
<dbReference type="AlphaFoldDB" id="T1KE57"/>
<feature type="disulfide bond" evidence="13">
    <location>
        <begin position="393"/>
        <end position="408"/>
    </location>
</feature>
<evidence type="ECO:0000256" key="9">
    <source>
        <dbReference type="ARBA" id="ARBA00023136"/>
    </source>
</evidence>
<feature type="transmembrane region" description="Helical" evidence="14">
    <location>
        <begin position="788"/>
        <end position="814"/>
    </location>
</feature>
<dbReference type="PRINTS" id="PR00261">
    <property type="entry name" value="LDLRECEPTOR"/>
</dbReference>
<dbReference type="Gene3D" id="4.10.400.10">
    <property type="entry name" value="Low-density Lipoprotein Receptor"/>
    <property type="match status" value="8"/>
</dbReference>
<feature type="disulfide bond" evidence="13">
    <location>
        <begin position="125"/>
        <end position="137"/>
    </location>
</feature>
<dbReference type="Proteomes" id="UP000015104">
    <property type="component" value="Unassembled WGS sequence"/>
</dbReference>
<dbReference type="STRING" id="32264.T1KE57"/>
<dbReference type="PROSITE" id="PS50262">
    <property type="entry name" value="G_PROTEIN_RECEP_F1_2"/>
    <property type="match status" value="1"/>
</dbReference>
<feature type="transmembrane region" description="Helical" evidence="14">
    <location>
        <begin position="927"/>
        <end position="952"/>
    </location>
</feature>
<protein>
    <recommendedName>
        <fullName evidence="15">G-protein coupled receptors family 1 profile domain-containing protein</fullName>
    </recommendedName>
</protein>
<dbReference type="InterPro" id="IPR002172">
    <property type="entry name" value="LDrepeatLR_classA_rpt"/>
</dbReference>
<feature type="disulfide bond" evidence="13">
    <location>
        <begin position="86"/>
        <end position="98"/>
    </location>
</feature>
<dbReference type="InterPro" id="IPR023415">
    <property type="entry name" value="LDLR_class-A_CS"/>
</dbReference>
<feature type="disulfide bond" evidence="13">
    <location>
        <begin position="342"/>
        <end position="360"/>
    </location>
</feature>
<dbReference type="EnsemblMetazoa" id="tetur09g05380.1">
    <property type="protein sequence ID" value="tetur09g05380.1"/>
    <property type="gene ID" value="tetur09g05380"/>
</dbReference>
<keyword evidence="11" id="KW-0675">Receptor</keyword>
<dbReference type="PROSITE" id="PS50068">
    <property type="entry name" value="LDLRA_2"/>
    <property type="match status" value="7"/>
</dbReference>
<evidence type="ECO:0000256" key="10">
    <source>
        <dbReference type="ARBA" id="ARBA00023157"/>
    </source>
</evidence>
<dbReference type="PROSITE" id="PS01209">
    <property type="entry name" value="LDLRA_1"/>
    <property type="match status" value="5"/>
</dbReference>
<dbReference type="Pfam" id="PF00001">
    <property type="entry name" value="7tm_1"/>
    <property type="match status" value="1"/>
</dbReference>
<comment type="caution">
    <text evidence="13">Lacks conserved residue(s) required for the propagation of feature annotation.</text>
</comment>
<feature type="transmembrane region" description="Helical" evidence="14">
    <location>
        <begin position="753"/>
        <end position="776"/>
    </location>
</feature>
<feature type="transmembrane region" description="Helical" evidence="14">
    <location>
        <begin position="834"/>
        <end position="855"/>
    </location>
</feature>
<dbReference type="InterPro" id="IPR017452">
    <property type="entry name" value="GPCR_Rhodpsn_7TM"/>
</dbReference>
<dbReference type="HOGENOM" id="CLU_006130_2_0_1"/>
<dbReference type="InterPro" id="IPR001611">
    <property type="entry name" value="Leu-rich_rpt"/>
</dbReference>
<evidence type="ECO:0000313" key="17">
    <source>
        <dbReference type="Proteomes" id="UP000015104"/>
    </source>
</evidence>
<keyword evidence="3" id="KW-1003">Cell membrane</keyword>
<dbReference type="PROSITE" id="PS51450">
    <property type="entry name" value="LRR"/>
    <property type="match status" value="1"/>
</dbReference>
<feature type="disulfide bond" evidence="13">
    <location>
        <begin position="305"/>
        <end position="323"/>
    </location>
</feature>
<feature type="disulfide bond" evidence="13">
    <location>
        <begin position="374"/>
        <end position="386"/>
    </location>
</feature>
<dbReference type="GO" id="GO:0009755">
    <property type="term" value="P:hormone-mediated signaling pathway"/>
    <property type="evidence" value="ECO:0007669"/>
    <property type="project" value="TreeGrafter"/>
</dbReference>
<dbReference type="CDD" id="cd15137">
    <property type="entry name" value="7tmA_Relaxin_R"/>
    <property type="match status" value="1"/>
</dbReference>
<evidence type="ECO:0000256" key="7">
    <source>
        <dbReference type="ARBA" id="ARBA00022989"/>
    </source>
</evidence>
<feature type="disulfide bond" evidence="13">
    <location>
        <begin position="132"/>
        <end position="150"/>
    </location>
</feature>
<feature type="disulfide bond" evidence="13">
    <location>
        <begin position="105"/>
        <end position="120"/>
    </location>
</feature>
<feature type="disulfide bond" evidence="13">
    <location>
        <begin position="66"/>
        <end position="81"/>
    </location>
</feature>
<dbReference type="eggNOG" id="KOG2087">
    <property type="taxonomic scope" value="Eukaryota"/>
</dbReference>
<feature type="transmembrane region" description="Helical" evidence="14">
    <location>
        <begin position="973"/>
        <end position="994"/>
    </location>
</feature>
<organism evidence="16 17">
    <name type="scientific">Tetranychus urticae</name>
    <name type="common">Two-spotted spider mite</name>
    <dbReference type="NCBI Taxonomy" id="32264"/>
    <lineage>
        <taxon>Eukaryota</taxon>
        <taxon>Metazoa</taxon>
        <taxon>Ecdysozoa</taxon>
        <taxon>Arthropoda</taxon>
        <taxon>Chelicerata</taxon>
        <taxon>Arachnida</taxon>
        <taxon>Acari</taxon>
        <taxon>Acariformes</taxon>
        <taxon>Trombidiformes</taxon>
        <taxon>Prostigmata</taxon>
        <taxon>Eleutherengona</taxon>
        <taxon>Raphignathae</taxon>
        <taxon>Tetranychoidea</taxon>
        <taxon>Tetranychidae</taxon>
        <taxon>Tetranychus</taxon>
    </lineage>
</organism>
<evidence type="ECO:0000256" key="13">
    <source>
        <dbReference type="PROSITE-ProRule" id="PRU00124"/>
    </source>
</evidence>
<comment type="similarity">
    <text evidence="2">Belongs to the G-protein coupled receptor 1 family.</text>
</comment>
<dbReference type="Pfam" id="PF13855">
    <property type="entry name" value="LRR_8"/>
    <property type="match status" value="1"/>
</dbReference>
<feature type="disulfide bond" evidence="13">
    <location>
        <begin position="354"/>
        <end position="369"/>
    </location>
</feature>
<keyword evidence="9 14" id="KW-0472">Membrane</keyword>
<dbReference type="FunFam" id="1.20.1070.10:FF:000333">
    <property type="entry name" value="Relaxin receptor 1"/>
    <property type="match status" value="1"/>
</dbReference>
<feature type="disulfide bond" evidence="13">
    <location>
        <begin position="93"/>
        <end position="111"/>
    </location>
</feature>
<dbReference type="PANTHER" id="PTHR24372:SF77">
    <property type="entry name" value="G-PROTEIN COUPLED RECEPTORS FAMILY 1 PROFILE DOMAIN-CONTAINING PROTEIN"/>
    <property type="match status" value="1"/>
</dbReference>
<keyword evidence="5 14" id="KW-0812">Transmembrane</keyword>
<evidence type="ECO:0000256" key="2">
    <source>
        <dbReference type="ARBA" id="ARBA00010663"/>
    </source>
</evidence>
<name>T1KE57_TETUR</name>
<dbReference type="Pfam" id="PF00057">
    <property type="entry name" value="Ldl_recept_a"/>
    <property type="match status" value="5"/>
</dbReference>
<dbReference type="PROSITE" id="PS00237">
    <property type="entry name" value="G_PROTEIN_RECEP_F1_1"/>
    <property type="match status" value="1"/>
</dbReference>
<accession>T1KE57</accession>
<evidence type="ECO:0000256" key="8">
    <source>
        <dbReference type="ARBA" id="ARBA00023040"/>
    </source>
</evidence>
<reference evidence="17" key="1">
    <citation type="submission" date="2011-08" db="EMBL/GenBank/DDBJ databases">
        <authorList>
            <person name="Rombauts S."/>
        </authorList>
    </citation>
    <scope>NUCLEOTIDE SEQUENCE</scope>
    <source>
        <strain evidence="17">London</strain>
    </source>
</reference>
<dbReference type="GO" id="GO:0007189">
    <property type="term" value="P:adenylate cyclase-activating G protein-coupled receptor signaling pathway"/>
    <property type="evidence" value="ECO:0007669"/>
    <property type="project" value="TreeGrafter"/>
</dbReference>
<dbReference type="SMART" id="SM00192">
    <property type="entry name" value="LDLa"/>
    <property type="match status" value="11"/>
</dbReference>
<dbReference type="InterPro" id="IPR032675">
    <property type="entry name" value="LRR_dom_sf"/>
</dbReference>
<dbReference type="CDD" id="cd00112">
    <property type="entry name" value="LDLa"/>
    <property type="match status" value="9"/>
</dbReference>
<dbReference type="InterPro" id="IPR003591">
    <property type="entry name" value="Leu-rich_rpt_typical-subtyp"/>
</dbReference>
<sequence length="1085" mass="122512">MEAYFPLVTLQAVVQLHIQGTTATALVEDASMINPMESEFDTNNETICLSGEFRCNDLCIEDVLRCDTKSDCSNGQDELNCESYICPSNHIKCDNHFCISIDRVCDFVDDCGDGSDEQNCTFRQCWYQEFRCKNEQCIQGYRVCDGKVDCVDGSDEAYCDEKSHFKDCGDGNRAHKSVWCDGYVNCPKNHADELNCINCSSDEFSCSNTRCIPSSSVCNTICDCVDNCEDEVDCKQFYHQVNGLKFCNTNVTFACPWDGPCVTIDSICNNISNCPYDDAYSGALDEYGCGITKEKCETFGNGFWCPEERCISASLKCNFIPECLNGEDELDCFSEPCDKFQCKNGQCIDFDKRCDSKIDCFDKSDELDCQNYPCPDDWVQCASGQCVKRSFWCDYTEDCLDGSDEAYCDYKSNPPECDPLTEYTCKNGQCIKLLNRCLVTQDRRDSCSDGSHLVNCSDYICPTNSIKCANSFCVHSSLVCDKKIDCLRSWTDEEGCPFVCSSTLCPCIDIVINCTNFGINYIPDDIETGISRIQVKDDEQEESKDEDTYQQGNNLGSNLTQSTFAKLDTKMVYIDLSNCSIQRLESGVFQSLNLLKVLVLSDNQITELTNENIFAGLISLRTIFLDGNGIKMIASYAFKGLSGIKSLDLANQQLTIIKRNTFNGMRSLVTLDLSNNQLFYLEEGSFTGLIKLTSLDLTGNKFSEMGTQVFTGLTNLKKLSTDEFRFCCLARHVQNCLPEPDEFSSCEDLLSNLVLRICIWILGVLSIVGNCMVIFWRTMHRYRAAVSSFLIANLAIGDLLMGVYLIIIGTVDFTYRGKYFIHDAHWRSSKMCQLAGFISTLSSELSVFTLTVITIDRFLRITFPLRFHRFKMTNARLVILATWVFTVILAGVPLLDIKYFDNFYGRSGVCLSLHITNQRPNGWEYSVFVFLVLNFISFTTIAIAYIWMFTVAKNTRSALKSSDIRLSSTMAKRIMLIVMTDFWCWMPIIALGVISLNGVKLPPQVFAWVAVFVLPLNAAMNPILYTISTLPFFKRTYSRSAQESKSSVVLKNGRSKSVIQRKNYRAKHHYFFNSKFTNQSEIKTV</sequence>
<dbReference type="GO" id="GO:0005886">
    <property type="term" value="C:plasma membrane"/>
    <property type="evidence" value="ECO:0007669"/>
    <property type="project" value="UniProtKB-SubCell"/>
</dbReference>
<reference evidence="16" key="2">
    <citation type="submission" date="2015-06" db="UniProtKB">
        <authorList>
            <consortium name="EnsemblMetazoa"/>
        </authorList>
    </citation>
    <scope>IDENTIFICATION</scope>
</reference>
<keyword evidence="17" id="KW-1185">Reference proteome</keyword>
<dbReference type="Gene3D" id="1.20.1070.10">
    <property type="entry name" value="Rhodopsin 7-helix transmembrane proteins"/>
    <property type="match status" value="1"/>
</dbReference>
<dbReference type="eggNOG" id="KOG4237">
    <property type="taxonomic scope" value="Eukaryota"/>
</dbReference>
<evidence type="ECO:0000256" key="6">
    <source>
        <dbReference type="ARBA" id="ARBA00022737"/>
    </source>
</evidence>
<evidence type="ECO:0000259" key="15">
    <source>
        <dbReference type="PROSITE" id="PS50262"/>
    </source>
</evidence>
<dbReference type="SUPFAM" id="SSF57424">
    <property type="entry name" value="LDL receptor-like module"/>
    <property type="match status" value="8"/>
</dbReference>
<dbReference type="InterPro" id="IPR000276">
    <property type="entry name" value="GPCR_Rhodpsn"/>
</dbReference>